<comment type="pathway">
    <text evidence="1">Cell wall biogenesis; cell wall polysaccharide biosynthesis.</text>
</comment>
<dbReference type="OrthoDB" id="9771846at2"/>
<evidence type="ECO:0000256" key="5">
    <source>
        <dbReference type="SAM" id="Phobius"/>
    </source>
</evidence>
<dbReference type="GO" id="GO:0016757">
    <property type="term" value="F:glycosyltransferase activity"/>
    <property type="evidence" value="ECO:0007669"/>
    <property type="project" value="UniProtKB-KW"/>
</dbReference>
<sequence>METVTVVIPNYNGKKYLDDCLRSLKKQTYRDFHVIIVDNGSTDGSVEYIRNNHSDVEVIALNENTGFANAVNVGIKASDSEYVFLLNDDTVCEENVIESLVKTMNRGKKLFSVQAKLLQLKNPELIDDSGDYYCALGWAFSPGRDKKSGFLTKQTVITSACAGAAMYRRALFEEIGYFDEKHFCYLEDVDIGYRARVKGYLNVCDPEAVVYHAGSGTSGSRYNSFKVELTAGNNLYFIYKNMPALQIIINLPLIVAGIIIKHVFYVRKGLGMSHVRGIMAGFSKILKNADRRQKFGKKEFLACAGLQLELWINIARRFGATRV</sequence>
<evidence type="ECO:0000256" key="2">
    <source>
        <dbReference type="ARBA" id="ARBA00006739"/>
    </source>
</evidence>
<dbReference type="AlphaFoldDB" id="A0A1G5GUP0"/>
<dbReference type="Pfam" id="PF00535">
    <property type="entry name" value="Glycos_transf_2"/>
    <property type="match status" value="1"/>
</dbReference>
<organism evidence="7 8">
    <name type="scientific">Butyrivibrio hungatei</name>
    <dbReference type="NCBI Taxonomy" id="185008"/>
    <lineage>
        <taxon>Bacteria</taxon>
        <taxon>Bacillati</taxon>
        <taxon>Bacillota</taxon>
        <taxon>Clostridia</taxon>
        <taxon>Lachnospirales</taxon>
        <taxon>Lachnospiraceae</taxon>
        <taxon>Butyrivibrio</taxon>
    </lineage>
</organism>
<keyword evidence="4" id="KW-0808">Transferase</keyword>
<dbReference type="PANTHER" id="PTHR43179">
    <property type="entry name" value="RHAMNOSYLTRANSFERASE WBBL"/>
    <property type="match status" value="1"/>
</dbReference>
<dbReference type="Gene3D" id="3.90.550.10">
    <property type="entry name" value="Spore Coat Polysaccharide Biosynthesis Protein SpsA, Chain A"/>
    <property type="match status" value="1"/>
</dbReference>
<dbReference type="EMBL" id="FMUR01000025">
    <property type="protein sequence ID" value="SCY55204.1"/>
    <property type="molecule type" value="Genomic_DNA"/>
</dbReference>
<keyword evidence="5" id="KW-1133">Transmembrane helix</keyword>
<dbReference type="SUPFAM" id="SSF53448">
    <property type="entry name" value="Nucleotide-diphospho-sugar transferases"/>
    <property type="match status" value="1"/>
</dbReference>
<keyword evidence="3" id="KW-0328">Glycosyltransferase</keyword>
<evidence type="ECO:0000313" key="7">
    <source>
        <dbReference type="EMBL" id="SCY55204.1"/>
    </source>
</evidence>
<evidence type="ECO:0000313" key="8">
    <source>
        <dbReference type="Proteomes" id="UP000183047"/>
    </source>
</evidence>
<comment type="similarity">
    <text evidence="2">Belongs to the glycosyltransferase 2 family.</text>
</comment>
<gene>
    <name evidence="7" type="ORF">SAMN02910451_03055</name>
</gene>
<dbReference type="Proteomes" id="UP000183047">
    <property type="component" value="Unassembled WGS sequence"/>
</dbReference>
<dbReference type="PANTHER" id="PTHR43179:SF12">
    <property type="entry name" value="GALACTOFURANOSYLTRANSFERASE GLFT2"/>
    <property type="match status" value="1"/>
</dbReference>
<dbReference type="InterPro" id="IPR029044">
    <property type="entry name" value="Nucleotide-diphossugar_trans"/>
</dbReference>
<keyword evidence="5" id="KW-0472">Membrane</keyword>
<dbReference type="CDD" id="cd04186">
    <property type="entry name" value="GT_2_like_c"/>
    <property type="match status" value="1"/>
</dbReference>
<evidence type="ECO:0000256" key="4">
    <source>
        <dbReference type="ARBA" id="ARBA00022679"/>
    </source>
</evidence>
<evidence type="ECO:0000256" key="3">
    <source>
        <dbReference type="ARBA" id="ARBA00022676"/>
    </source>
</evidence>
<dbReference type="InterPro" id="IPR001173">
    <property type="entry name" value="Glyco_trans_2-like"/>
</dbReference>
<feature type="transmembrane region" description="Helical" evidence="5">
    <location>
        <begin position="244"/>
        <end position="266"/>
    </location>
</feature>
<proteinExistence type="inferred from homology"/>
<evidence type="ECO:0000256" key="1">
    <source>
        <dbReference type="ARBA" id="ARBA00004776"/>
    </source>
</evidence>
<name>A0A1G5GUP0_9FIRM</name>
<feature type="domain" description="Glycosyltransferase 2-like" evidence="6">
    <location>
        <begin position="5"/>
        <end position="176"/>
    </location>
</feature>
<evidence type="ECO:0000259" key="6">
    <source>
        <dbReference type="Pfam" id="PF00535"/>
    </source>
</evidence>
<protein>
    <recommendedName>
        <fullName evidence="6">Glycosyltransferase 2-like domain-containing protein</fullName>
    </recommendedName>
</protein>
<reference evidence="8" key="1">
    <citation type="submission" date="2016-10" db="EMBL/GenBank/DDBJ databases">
        <authorList>
            <person name="Varghese N."/>
            <person name="Submissions S."/>
        </authorList>
    </citation>
    <scope>NUCLEOTIDE SEQUENCE [LARGE SCALE GENOMIC DNA]</scope>
    <source>
        <strain evidence="8">XBD2006</strain>
    </source>
</reference>
<keyword evidence="5" id="KW-0812">Transmembrane</keyword>
<dbReference type="RefSeq" id="WP_074463431.1">
    <property type="nucleotide sequence ID" value="NZ_FMUR01000025.1"/>
</dbReference>
<keyword evidence="8" id="KW-1185">Reference proteome</keyword>
<accession>A0A1G5GUP0</accession>